<evidence type="ECO:0000313" key="2">
    <source>
        <dbReference type="EMBL" id="GGX64180.1"/>
    </source>
</evidence>
<proteinExistence type="predicted"/>
<evidence type="ECO:0000256" key="1">
    <source>
        <dbReference type="SAM" id="Phobius"/>
    </source>
</evidence>
<feature type="transmembrane region" description="Helical" evidence="1">
    <location>
        <begin position="72"/>
        <end position="95"/>
    </location>
</feature>
<keyword evidence="1" id="KW-1133">Transmembrane helix</keyword>
<keyword evidence="1" id="KW-0472">Membrane</keyword>
<keyword evidence="1" id="KW-0812">Transmembrane</keyword>
<gene>
    <name evidence="2" type="ORF">GCM10011309_12810</name>
</gene>
<feature type="transmembrane region" description="Helical" evidence="1">
    <location>
        <begin position="28"/>
        <end position="52"/>
    </location>
</feature>
<dbReference type="EMBL" id="BMYV01000001">
    <property type="protein sequence ID" value="GGX64180.1"/>
    <property type="molecule type" value="Genomic_DNA"/>
</dbReference>
<feature type="transmembrane region" description="Helical" evidence="1">
    <location>
        <begin position="133"/>
        <end position="154"/>
    </location>
</feature>
<comment type="caution">
    <text evidence="2">The sequence shown here is derived from an EMBL/GenBank/DDBJ whole genome shotgun (WGS) entry which is preliminary data.</text>
</comment>
<dbReference type="Proteomes" id="UP000600865">
    <property type="component" value="Unassembled WGS sequence"/>
</dbReference>
<feature type="transmembrane region" description="Helical" evidence="1">
    <location>
        <begin position="102"/>
        <end position="121"/>
    </location>
</feature>
<dbReference type="RefSeq" id="WP_189582924.1">
    <property type="nucleotide sequence ID" value="NZ_BMYV01000001.1"/>
</dbReference>
<accession>A0A918NFX3</accession>
<keyword evidence="3" id="KW-1185">Reference proteome</keyword>
<protein>
    <submittedName>
        <fullName evidence="2">Uncharacterized protein</fullName>
    </submittedName>
</protein>
<organism evidence="2 3">
    <name type="scientific">Litorimonas cladophorae</name>
    <dbReference type="NCBI Taxonomy" id="1220491"/>
    <lineage>
        <taxon>Bacteria</taxon>
        <taxon>Pseudomonadati</taxon>
        <taxon>Pseudomonadota</taxon>
        <taxon>Alphaproteobacteria</taxon>
        <taxon>Maricaulales</taxon>
        <taxon>Robiginitomaculaceae</taxon>
    </lineage>
</organism>
<reference evidence="2 3" key="1">
    <citation type="journal article" date="2014" name="Int. J. Syst. Evol. Microbiol.">
        <title>Complete genome sequence of Corynebacterium casei LMG S-19264T (=DSM 44701T), isolated from a smear-ripened cheese.</title>
        <authorList>
            <consortium name="US DOE Joint Genome Institute (JGI-PGF)"/>
            <person name="Walter F."/>
            <person name="Albersmeier A."/>
            <person name="Kalinowski J."/>
            <person name="Ruckert C."/>
        </authorList>
    </citation>
    <scope>NUCLEOTIDE SEQUENCE [LARGE SCALE GENOMIC DNA]</scope>
    <source>
        <strain evidence="2 3">KCTC 23968</strain>
    </source>
</reference>
<evidence type="ECO:0000313" key="3">
    <source>
        <dbReference type="Proteomes" id="UP000600865"/>
    </source>
</evidence>
<sequence length="161" mass="17418">MTTQATVTSGMGIKAPEKRGSALEQRMLGIMAAFAVTWGLLCIIGFTLGQIATPQELAAQYTPQQLAYMDATPAWVAFSKAMTAIGLLCGAVYLLLRKKSAYHWFMISLVGTLITMFDSILRDGFHVLGGIDTGVNLGMVIVGVFLFWASYSAFYEGQLSD</sequence>
<dbReference type="AlphaFoldDB" id="A0A918NFX3"/>
<name>A0A918NFX3_9PROT</name>